<comment type="caution">
    <text evidence="12">The sequence shown here is derived from an EMBL/GenBank/DDBJ whole genome shotgun (WGS) entry which is preliminary data.</text>
</comment>
<dbReference type="Proteomes" id="UP000698059">
    <property type="component" value="Unassembled WGS sequence"/>
</dbReference>
<feature type="transmembrane region" description="Helical" evidence="9">
    <location>
        <begin position="194"/>
        <end position="213"/>
    </location>
</feature>
<sequence>MSTHDTGGADTLATRTGGPQGTGEERAAPRTPRAVSLRLTLATAGRVLRQIRHDPRTIALLVVLPCVLLGLIAWMFDGTPVLDQFGPILVGLFPLVIMFLVTSVTTLRERQSGTLERLMTLPLGKGDFVGGYALAFALLATVQALVVVAFAVWVCGMEVAGPVGLVVLVAVLDAILGSCLGLAASALARSEFQAVQLMPVILFPQLITCGLLMPRDEMPAVLEAISRVLPLTYGVSALQDVAAGGTFADVSGAVAVIVAFIVGAIVLGTLTLRRRTA</sequence>
<evidence type="ECO:0000259" key="11">
    <source>
        <dbReference type="PROSITE" id="PS51012"/>
    </source>
</evidence>
<reference evidence="12 13" key="1">
    <citation type="submission" date="2021-01" db="EMBL/GenBank/DDBJ databases">
        <title>Sequencing the genomes of 1000 actinobacteria strains.</title>
        <authorList>
            <person name="Klenk H.-P."/>
        </authorList>
    </citation>
    <scope>NUCLEOTIDE SEQUENCE [LARGE SCALE GENOMIC DNA]</scope>
    <source>
        <strain evidence="12 13">DSM 46000</strain>
    </source>
</reference>
<evidence type="ECO:0000256" key="2">
    <source>
        <dbReference type="ARBA" id="ARBA00007783"/>
    </source>
</evidence>
<feature type="region of interest" description="Disordered" evidence="10">
    <location>
        <begin position="1"/>
        <end position="32"/>
    </location>
</feature>
<keyword evidence="7 9" id="KW-0472">Membrane</keyword>
<evidence type="ECO:0000256" key="5">
    <source>
        <dbReference type="ARBA" id="ARBA00022692"/>
    </source>
</evidence>
<evidence type="ECO:0000256" key="3">
    <source>
        <dbReference type="ARBA" id="ARBA00022448"/>
    </source>
</evidence>
<proteinExistence type="inferred from homology"/>
<evidence type="ECO:0000256" key="4">
    <source>
        <dbReference type="ARBA" id="ARBA00022475"/>
    </source>
</evidence>
<keyword evidence="3 9" id="KW-0813">Transport</keyword>
<organism evidence="12 13">
    <name type="scientific">Oerskovia jenensis</name>
    <dbReference type="NCBI Taxonomy" id="162169"/>
    <lineage>
        <taxon>Bacteria</taxon>
        <taxon>Bacillati</taxon>
        <taxon>Actinomycetota</taxon>
        <taxon>Actinomycetes</taxon>
        <taxon>Micrococcales</taxon>
        <taxon>Cellulomonadaceae</taxon>
        <taxon>Oerskovia</taxon>
    </lineage>
</organism>
<evidence type="ECO:0000256" key="7">
    <source>
        <dbReference type="ARBA" id="ARBA00023136"/>
    </source>
</evidence>
<evidence type="ECO:0000313" key="12">
    <source>
        <dbReference type="EMBL" id="MBM7478432.1"/>
    </source>
</evidence>
<dbReference type="PIRSF" id="PIRSF006648">
    <property type="entry name" value="DrrB"/>
    <property type="match status" value="1"/>
</dbReference>
<comment type="similarity">
    <text evidence="2 9">Belongs to the ABC-2 integral membrane protein family.</text>
</comment>
<feature type="transmembrane region" description="Helical" evidence="9">
    <location>
        <begin position="250"/>
        <end position="272"/>
    </location>
</feature>
<feature type="domain" description="ABC transmembrane type-2" evidence="11">
    <location>
        <begin position="48"/>
        <end position="275"/>
    </location>
</feature>
<feature type="transmembrane region" description="Helical" evidence="9">
    <location>
        <begin position="88"/>
        <end position="107"/>
    </location>
</feature>
<keyword evidence="13" id="KW-1185">Reference proteome</keyword>
<evidence type="ECO:0000256" key="6">
    <source>
        <dbReference type="ARBA" id="ARBA00022989"/>
    </source>
</evidence>
<accession>A0ABS2LDL0</accession>
<keyword evidence="6 9" id="KW-1133">Transmembrane helix</keyword>
<dbReference type="InterPro" id="IPR013525">
    <property type="entry name" value="ABC2_TM"/>
</dbReference>
<dbReference type="InterPro" id="IPR051449">
    <property type="entry name" value="ABC-2_transporter_component"/>
</dbReference>
<feature type="transmembrane region" description="Helical" evidence="9">
    <location>
        <begin position="165"/>
        <end position="187"/>
    </location>
</feature>
<protein>
    <recommendedName>
        <fullName evidence="9">Transport permease protein</fullName>
    </recommendedName>
</protein>
<evidence type="ECO:0000256" key="1">
    <source>
        <dbReference type="ARBA" id="ARBA00004651"/>
    </source>
</evidence>
<dbReference type="PANTHER" id="PTHR30294:SF38">
    <property type="entry name" value="TRANSPORT PERMEASE PROTEIN"/>
    <property type="match status" value="1"/>
</dbReference>
<evidence type="ECO:0000313" key="13">
    <source>
        <dbReference type="Proteomes" id="UP000698059"/>
    </source>
</evidence>
<name>A0ABS2LDL0_9CELL</name>
<evidence type="ECO:0000256" key="8">
    <source>
        <dbReference type="ARBA" id="ARBA00023251"/>
    </source>
</evidence>
<gene>
    <name evidence="12" type="ORF">JOD49_001352</name>
</gene>
<dbReference type="InterPro" id="IPR000412">
    <property type="entry name" value="ABC_2_transport"/>
</dbReference>
<keyword evidence="5 9" id="KW-0812">Transmembrane</keyword>
<keyword evidence="8" id="KW-0046">Antibiotic resistance</keyword>
<keyword evidence="4 9" id="KW-1003">Cell membrane</keyword>
<dbReference type="PROSITE" id="PS51012">
    <property type="entry name" value="ABC_TM2"/>
    <property type="match status" value="1"/>
</dbReference>
<evidence type="ECO:0000256" key="9">
    <source>
        <dbReference type="RuleBase" id="RU361157"/>
    </source>
</evidence>
<evidence type="ECO:0000256" key="10">
    <source>
        <dbReference type="SAM" id="MobiDB-lite"/>
    </source>
</evidence>
<feature type="transmembrane region" description="Helical" evidence="9">
    <location>
        <begin position="58"/>
        <end position="76"/>
    </location>
</feature>
<comment type="subcellular location">
    <subcellularLocation>
        <location evidence="1 9">Cell membrane</location>
        <topology evidence="1 9">Multi-pass membrane protein</topology>
    </subcellularLocation>
</comment>
<dbReference type="EMBL" id="JAFBBO010000001">
    <property type="protein sequence ID" value="MBM7478432.1"/>
    <property type="molecule type" value="Genomic_DNA"/>
</dbReference>
<dbReference type="InterPro" id="IPR047817">
    <property type="entry name" value="ABC2_TM_bact-type"/>
</dbReference>
<feature type="transmembrane region" description="Helical" evidence="9">
    <location>
        <begin position="128"/>
        <end position="153"/>
    </location>
</feature>
<dbReference type="Pfam" id="PF01061">
    <property type="entry name" value="ABC2_membrane"/>
    <property type="match status" value="1"/>
</dbReference>
<dbReference type="PANTHER" id="PTHR30294">
    <property type="entry name" value="MEMBRANE COMPONENT OF ABC TRANSPORTER YHHJ-RELATED"/>
    <property type="match status" value="1"/>
</dbReference>